<reference evidence="1" key="1">
    <citation type="journal article" date="2021" name="New Phytol.">
        <title>Evolutionary innovations through gain and loss of genes in the ectomycorrhizal Boletales.</title>
        <authorList>
            <person name="Wu G."/>
            <person name="Miyauchi S."/>
            <person name="Morin E."/>
            <person name="Kuo A."/>
            <person name="Drula E."/>
            <person name="Varga T."/>
            <person name="Kohler A."/>
            <person name="Feng B."/>
            <person name="Cao Y."/>
            <person name="Lipzen A."/>
            <person name="Daum C."/>
            <person name="Hundley H."/>
            <person name="Pangilinan J."/>
            <person name="Johnson J."/>
            <person name="Barry K."/>
            <person name="LaButti K."/>
            <person name="Ng V."/>
            <person name="Ahrendt S."/>
            <person name="Min B."/>
            <person name="Choi I.G."/>
            <person name="Park H."/>
            <person name="Plett J.M."/>
            <person name="Magnuson J."/>
            <person name="Spatafora J.W."/>
            <person name="Nagy L.G."/>
            <person name="Henrissat B."/>
            <person name="Grigoriev I.V."/>
            <person name="Yang Z.L."/>
            <person name="Xu J."/>
            <person name="Martin F.M."/>
        </authorList>
    </citation>
    <scope>NUCLEOTIDE SEQUENCE</scope>
    <source>
        <strain evidence="1">ATCC 28755</strain>
    </source>
</reference>
<proteinExistence type="predicted"/>
<dbReference type="Proteomes" id="UP000790377">
    <property type="component" value="Unassembled WGS sequence"/>
</dbReference>
<evidence type="ECO:0000313" key="2">
    <source>
        <dbReference type="Proteomes" id="UP000790377"/>
    </source>
</evidence>
<sequence>MSKRSKVTPATKRQRTTAIPTFGAATDDDLINLVSSQRNAPSASVLSHRTLPITDSMPSLTVLCARVFVSNIRILARNRDDWEHTRSWLKLLPDSIITRVFAMLRSSCPTILGHAFITAYFFRGSSITLTSELLGVERTTISAIAKVDSLRELHLIGFEKFADTVYAAVLPSLPSLHVLVLRGCAKVGPKTVEAAAKSCPLLTTVNLSYTAVPPISLAPLLAACPQLQVLKVAGISTWTDTTFSKLLFSIGPDLKLEHMHTLKFRQNALSEASIYPFLSLCLNVRRLDISFTLVHRSLSSTTLPLINLEKLSLTSTMVSSVDIVALMPHLSNLKKLSIGALGGGQGSAVSIGNTSAMTMSDQTLQALTDILESFERLEDVNLVGNTKLGITSRGNGALSDFFRRVGRRCISLNLSGVQYLRSQDLAGLFTDTTQQSPPKLETLILNNTGVDDEAAPFLSCCSFLTTLELAGTKITDEGLFPIIDACPRLSKLDLTSCRGINVVDRRRFFEVWEENKRQND</sequence>
<organism evidence="1 2">
    <name type="scientific">Hygrophoropsis aurantiaca</name>
    <dbReference type="NCBI Taxonomy" id="72124"/>
    <lineage>
        <taxon>Eukaryota</taxon>
        <taxon>Fungi</taxon>
        <taxon>Dikarya</taxon>
        <taxon>Basidiomycota</taxon>
        <taxon>Agaricomycotina</taxon>
        <taxon>Agaricomycetes</taxon>
        <taxon>Agaricomycetidae</taxon>
        <taxon>Boletales</taxon>
        <taxon>Coniophorineae</taxon>
        <taxon>Hygrophoropsidaceae</taxon>
        <taxon>Hygrophoropsis</taxon>
    </lineage>
</organism>
<accession>A0ACB8AQ07</accession>
<keyword evidence="2" id="KW-1185">Reference proteome</keyword>
<comment type="caution">
    <text evidence="1">The sequence shown here is derived from an EMBL/GenBank/DDBJ whole genome shotgun (WGS) entry which is preliminary data.</text>
</comment>
<evidence type="ECO:0000313" key="1">
    <source>
        <dbReference type="EMBL" id="KAH7915367.1"/>
    </source>
</evidence>
<gene>
    <name evidence="1" type="ORF">BJ138DRAFT_1141958</name>
</gene>
<protein>
    <submittedName>
        <fullName evidence="1">RNI-like protein</fullName>
    </submittedName>
</protein>
<dbReference type="EMBL" id="MU267601">
    <property type="protein sequence ID" value="KAH7915367.1"/>
    <property type="molecule type" value="Genomic_DNA"/>
</dbReference>
<name>A0ACB8AQ07_9AGAM</name>